<keyword evidence="8" id="KW-0460">Magnesium</keyword>
<dbReference type="PANTHER" id="PTHR10763:SF23">
    <property type="entry name" value="ORIGIN RECOGNITION COMPLEX SUBUNIT 1"/>
    <property type="match status" value="1"/>
</dbReference>
<evidence type="ECO:0000256" key="4">
    <source>
        <dbReference type="ARBA" id="ARBA00022723"/>
    </source>
</evidence>
<dbReference type="GO" id="GO:0003688">
    <property type="term" value="F:DNA replication origin binding"/>
    <property type="evidence" value="ECO:0007669"/>
    <property type="project" value="UniProtKB-ARBA"/>
</dbReference>
<comment type="similarity">
    <text evidence="2 11">Belongs to the ORC1 family.</text>
</comment>
<dbReference type="FunFam" id="3.40.50.300:FF:000199">
    <property type="entry name" value="Origin recognition complex subunit 1"/>
    <property type="match status" value="1"/>
</dbReference>
<dbReference type="Gene3D" id="2.30.30.490">
    <property type="match status" value="1"/>
</dbReference>
<dbReference type="GO" id="GO:0005524">
    <property type="term" value="F:ATP binding"/>
    <property type="evidence" value="ECO:0007669"/>
    <property type="project" value="UniProtKB-KW"/>
</dbReference>
<evidence type="ECO:0000256" key="2">
    <source>
        <dbReference type="ARBA" id="ARBA00008398"/>
    </source>
</evidence>
<evidence type="ECO:0000256" key="11">
    <source>
        <dbReference type="RuleBase" id="RU365058"/>
    </source>
</evidence>
<dbReference type="InterPro" id="IPR001025">
    <property type="entry name" value="BAH_dom"/>
</dbReference>
<dbReference type="Pfam" id="PF21312">
    <property type="entry name" value="WHD_ORC1"/>
    <property type="match status" value="1"/>
</dbReference>
<evidence type="ECO:0000259" key="13">
    <source>
        <dbReference type="PROSITE" id="PS51038"/>
    </source>
</evidence>
<dbReference type="CDD" id="cd00009">
    <property type="entry name" value="AAA"/>
    <property type="match status" value="1"/>
</dbReference>
<dbReference type="PROSITE" id="PS51038">
    <property type="entry name" value="BAH"/>
    <property type="match status" value="1"/>
</dbReference>
<dbReference type="GO" id="GO:0046872">
    <property type="term" value="F:metal ion binding"/>
    <property type="evidence" value="ECO:0007669"/>
    <property type="project" value="UniProtKB-KW"/>
</dbReference>
<dbReference type="InterPro" id="IPR048867">
    <property type="entry name" value="WHD_ORC1"/>
</dbReference>
<dbReference type="SMART" id="SM00382">
    <property type="entry name" value="AAA"/>
    <property type="match status" value="1"/>
</dbReference>
<feature type="compositionally biased region" description="Acidic residues" evidence="12">
    <location>
        <begin position="333"/>
        <end position="352"/>
    </location>
</feature>
<dbReference type="InterPro" id="IPR041083">
    <property type="entry name" value="AAA_lid_10"/>
</dbReference>
<dbReference type="InterPro" id="IPR003959">
    <property type="entry name" value="ATPase_AAA_core"/>
</dbReference>
<keyword evidence="3 11" id="KW-0235">DNA replication</keyword>
<dbReference type="InterPro" id="IPR000116">
    <property type="entry name" value="HMGA"/>
</dbReference>
<keyword evidence="4" id="KW-0479">Metal-binding</keyword>
<dbReference type="SUPFAM" id="SSF82061">
    <property type="entry name" value="BAH domain"/>
    <property type="match status" value="1"/>
</dbReference>
<dbReference type="GO" id="GO:0006270">
    <property type="term" value="P:DNA replication initiation"/>
    <property type="evidence" value="ECO:0007669"/>
    <property type="project" value="TreeGrafter"/>
</dbReference>
<keyword evidence="7 11" id="KW-0067">ATP-binding</keyword>
<proteinExistence type="inferred from homology"/>
<dbReference type="PRINTS" id="PR00929">
    <property type="entry name" value="ATHOOK"/>
</dbReference>
<evidence type="ECO:0000256" key="8">
    <source>
        <dbReference type="ARBA" id="ARBA00022842"/>
    </source>
</evidence>
<evidence type="ECO:0000256" key="10">
    <source>
        <dbReference type="ARBA" id="ARBA00023242"/>
    </source>
</evidence>
<evidence type="ECO:0000313" key="14">
    <source>
        <dbReference type="EMBL" id="CEP20302.1"/>
    </source>
</evidence>
<evidence type="ECO:0000256" key="12">
    <source>
        <dbReference type="SAM" id="MobiDB-lite"/>
    </source>
</evidence>
<feature type="region of interest" description="Disordered" evidence="12">
    <location>
        <begin position="199"/>
        <end position="234"/>
    </location>
</feature>
<dbReference type="SUPFAM" id="SSF52540">
    <property type="entry name" value="P-loop containing nucleoside triphosphate hydrolases"/>
    <property type="match status" value="1"/>
</dbReference>
<evidence type="ECO:0000256" key="7">
    <source>
        <dbReference type="ARBA" id="ARBA00022840"/>
    </source>
</evidence>
<dbReference type="InterPro" id="IPR017956">
    <property type="entry name" value="AT_hook_DNA-bd_motif"/>
</dbReference>
<dbReference type="GO" id="GO:0003682">
    <property type="term" value="F:chromatin binding"/>
    <property type="evidence" value="ECO:0007669"/>
    <property type="project" value="InterPro"/>
</dbReference>
<dbReference type="Gene3D" id="1.10.8.60">
    <property type="match status" value="1"/>
</dbReference>
<dbReference type="GO" id="GO:0016887">
    <property type="term" value="F:ATP hydrolysis activity"/>
    <property type="evidence" value="ECO:0007669"/>
    <property type="project" value="InterPro"/>
</dbReference>
<comment type="subcellular location">
    <subcellularLocation>
        <location evidence="1 11">Nucleus</location>
    </subcellularLocation>
</comment>
<dbReference type="GO" id="GO:0006355">
    <property type="term" value="P:regulation of DNA-templated transcription"/>
    <property type="evidence" value="ECO:0007669"/>
    <property type="project" value="InterPro"/>
</dbReference>
<keyword evidence="5" id="KW-0677">Repeat</keyword>
<feature type="compositionally biased region" description="Basic residues" evidence="12">
    <location>
        <begin position="356"/>
        <end position="370"/>
    </location>
</feature>
<accession>A0A0H5BYN2</accession>
<name>A0A0H5BYN2_CYBJN</name>
<protein>
    <recommendedName>
        <fullName evidence="11">Origin recognition complex subunit 1</fullName>
    </recommendedName>
</protein>
<keyword evidence="6 11" id="KW-0547">Nucleotide-binding</keyword>
<dbReference type="GO" id="GO:0033314">
    <property type="term" value="P:mitotic DNA replication checkpoint signaling"/>
    <property type="evidence" value="ECO:0007669"/>
    <property type="project" value="TreeGrafter"/>
</dbReference>
<dbReference type="GO" id="GO:0000785">
    <property type="term" value="C:chromatin"/>
    <property type="evidence" value="ECO:0007669"/>
    <property type="project" value="InterPro"/>
</dbReference>
<dbReference type="PRINTS" id="PR00930">
    <property type="entry name" value="HIGHMOBLTYIY"/>
</dbReference>
<feature type="region of interest" description="Disordered" evidence="12">
    <location>
        <begin position="246"/>
        <end position="383"/>
    </location>
</feature>
<gene>
    <name evidence="14" type="primary">ORC1</name>
    <name evidence="14" type="ORF">BN1211_0111</name>
</gene>
<dbReference type="Gene3D" id="3.40.50.300">
    <property type="entry name" value="P-loop containing nucleotide triphosphate hydrolases"/>
    <property type="match status" value="1"/>
</dbReference>
<comment type="subunit">
    <text evidence="11">ORC is composed of six subunits.</text>
</comment>
<evidence type="ECO:0000256" key="9">
    <source>
        <dbReference type="ARBA" id="ARBA00023125"/>
    </source>
</evidence>
<evidence type="ECO:0000256" key="3">
    <source>
        <dbReference type="ARBA" id="ARBA00022705"/>
    </source>
</evidence>
<dbReference type="Pfam" id="PF00004">
    <property type="entry name" value="AAA"/>
    <property type="match status" value="1"/>
</dbReference>
<evidence type="ECO:0000313" key="15">
    <source>
        <dbReference type="Proteomes" id="UP000038830"/>
    </source>
</evidence>
<dbReference type="InterPro" id="IPR003593">
    <property type="entry name" value="AAA+_ATPase"/>
</dbReference>
<dbReference type="InterPro" id="IPR050311">
    <property type="entry name" value="ORC1/CDC6"/>
</dbReference>
<feature type="compositionally biased region" description="Acidic residues" evidence="12">
    <location>
        <begin position="252"/>
        <end position="277"/>
    </location>
</feature>
<comment type="function">
    <text evidence="11">Component of the origin recognition complex (ORC) that binds origins of replication. DNA-binding is ATP-dependent, however specific DNA sequences that define origins of replication have not been identified so far. ORC is required to assemble the pre-replication complex necessary to initiate DNA replication.</text>
</comment>
<feature type="compositionally biased region" description="Basic and acidic residues" evidence="12">
    <location>
        <begin position="371"/>
        <end position="383"/>
    </location>
</feature>
<dbReference type="InterPro" id="IPR027417">
    <property type="entry name" value="P-loop_NTPase"/>
</dbReference>
<dbReference type="Pfam" id="PF17872">
    <property type="entry name" value="AAA_lid_10"/>
    <property type="match status" value="1"/>
</dbReference>
<dbReference type="Proteomes" id="UP000038830">
    <property type="component" value="Unassembled WGS sequence"/>
</dbReference>
<dbReference type="SMART" id="SM00384">
    <property type="entry name" value="AT_hook"/>
    <property type="match status" value="3"/>
</dbReference>
<dbReference type="GO" id="GO:0005664">
    <property type="term" value="C:nuclear origin of replication recognition complex"/>
    <property type="evidence" value="ECO:0007669"/>
    <property type="project" value="TreeGrafter"/>
</dbReference>
<organism evidence="14 15">
    <name type="scientific">Cyberlindnera jadinii (strain ATCC 18201 / CBS 1600 / BCRC 20928 / JCM 3617 / NBRC 0987 / NRRL Y-1542)</name>
    <name type="common">Torula yeast</name>
    <name type="synonym">Candida utilis</name>
    <dbReference type="NCBI Taxonomy" id="983966"/>
    <lineage>
        <taxon>Eukaryota</taxon>
        <taxon>Fungi</taxon>
        <taxon>Dikarya</taxon>
        <taxon>Ascomycota</taxon>
        <taxon>Saccharomycotina</taxon>
        <taxon>Saccharomycetes</taxon>
        <taxon>Phaffomycetales</taxon>
        <taxon>Phaffomycetaceae</taxon>
        <taxon>Cyberlindnera</taxon>
    </lineage>
</organism>
<evidence type="ECO:0000256" key="1">
    <source>
        <dbReference type="ARBA" id="ARBA00004123"/>
    </source>
</evidence>
<dbReference type="EMBL" id="CDQK01000001">
    <property type="protein sequence ID" value="CEP20302.1"/>
    <property type="molecule type" value="Genomic_DNA"/>
</dbReference>
<feature type="domain" description="BAH" evidence="13">
    <location>
        <begin position="49"/>
        <end position="165"/>
    </location>
</feature>
<keyword evidence="10 11" id="KW-0539">Nucleus</keyword>
<keyword evidence="9 11" id="KW-0238">DNA-binding</keyword>
<sequence>MASTQSKFKGWSFHFDESEGTARVSGKRGRRRRGVSEDRMFLRREADGLEVRPGQSLVVNDPADGERSVMLVRSVDFGIEGYIEVIALGFLTPDEVEEPSFEVQSQELFLTATLYSIRCEDIIENATVLNEANFAKIVIDDSNRDRTFICRRGYDHYYGWFSECFDIDRACQCLAEDHDKGFELIKSIIVKTLSSATKRRCGPTNLSLTPEPDSEVQTAQDPKGKIRKNGSSDKWRLKSKRIKLEEVPINESGEDDSQDGSEAVYEESEEMTDESDEGGSPSADDADFRPSYIPTGRPRGRPRKSGPGTRTNGYISTGRPRGRPRKEVKVNTGDDEEEDNEEDEDDEEEEDDGKYRKGKTPVKRGRGRPRKSQEEYSPIKKDGKRDYYKNPYLLGPKTLAIKKVDKNELTQSAIESMAELPCREQQFTDLFLTLEGAIQTESGACVYISGVPGTGKTATVRATIKELHKMSEYGELNKFDYVEINGMKLLTPQSAYEILYNKIDDKKKVPISGLAGVLEKHFASGNAKRPFVLLMDELDQLAVKSQAVMYNFFNWPTLSKSKLIVIAVANTMDLPERALTNKAISRLGLERFQFPSYKHEELVEIIKSRFHHLPDNVIIKDDAVEFAARKVASVSGDARRALKICHRAVEIAKENADLNHEGPVIVQAAHINKAALESTTSSIHVYLSDMSLVGKLFLVALLSKKRKSGLAENVLGEVIDEMKQLLSIHTLKDKNDITNGDASVSEILYKDFIIRPRGIEYVLNELVEGGVILMKKNDTIRNTMVKLDIADDEITSVFRRDKSLKPFSDIIGESST</sequence>
<dbReference type="PANTHER" id="PTHR10763">
    <property type="entry name" value="CELL DIVISION CONTROL PROTEIN 6-RELATED"/>
    <property type="match status" value="1"/>
</dbReference>
<dbReference type="InterPro" id="IPR043151">
    <property type="entry name" value="BAH_sf"/>
</dbReference>
<dbReference type="AlphaFoldDB" id="A0A0H5BYN2"/>
<reference evidence="15" key="1">
    <citation type="journal article" date="2015" name="J. Biotechnol.">
        <title>The structure of the Cyberlindnera jadinii genome and its relation to Candida utilis analyzed by the occurrence of single nucleotide polymorphisms.</title>
        <authorList>
            <person name="Rupp O."/>
            <person name="Brinkrolf K."/>
            <person name="Buerth C."/>
            <person name="Kunigo M."/>
            <person name="Schneider J."/>
            <person name="Jaenicke S."/>
            <person name="Goesmann A."/>
            <person name="Puehler A."/>
            <person name="Jaeger K.-E."/>
            <person name="Ernst J.F."/>
        </authorList>
    </citation>
    <scope>NUCLEOTIDE SEQUENCE [LARGE SCALE GENOMIC DNA]</scope>
    <source>
        <strain evidence="15">ATCC 18201 / CBS 1600 / BCRC 20928 / JCM 3617 / NBRC 0987 / NRRL Y-1542</strain>
    </source>
</reference>
<evidence type="ECO:0000256" key="6">
    <source>
        <dbReference type="ARBA" id="ARBA00022741"/>
    </source>
</evidence>
<evidence type="ECO:0000256" key="5">
    <source>
        <dbReference type="ARBA" id="ARBA00022737"/>
    </source>
</evidence>